<evidence type="ECO:0000256" key="1">
    <source>
        <dbReference type="ARBA" id="ARBA00023087"/>
    </source>
</evidence>
<dbReference type="RefSeq" id="WP_344698504.1">
    <property type="nucleotide sequence ID" value="NZ_BAABBM010000001.1"/>
</dbReference>
<feature type="signal peptide" evidence="2">
    <location>
        <begin position="1"/>
        <end position="20"/>
    </location>
</feature>
<gene>
    <name evidence="4" type="ORF">GCM10022276_09150</name>
</gene>
<evidence type="ECO:0000313" key="5">
    <source>
        <dbReference type="Proteomes" id="UP001500827"/>
    </source>
</evidence>
<keyword evidence="5" id="KW-1185">Reference proteome</keyword>
<dbReference type="Pfam" id="PF03777">
    <property type="entry name" value="ChpA-C"/>
    <property type="match status" value="1"/>
</dbReference>
<accession>A0ABP7KZV4</accession>
<evidence type="ECO:0000256" key="2">
    <source>
        <dbReference type="SAM" id="SignalP"/>
    </source>
</evidence>
<feature type="domain" description="Chaplin" evidence="3">
    <location>
        <begin position="61"/>
        <end position="91"/>
    </location>
</feature>
<evidence type="ECO:0000259" key="3">
    <source>
        <dbReference type="Pfam" id="PF03777"/>
    </source>
</evidence>
<keyword evidence="1" id="KW-0034">Amyloid</keyword>
<reference evidence="5" key="1">
    <citation type="journal article" date="2019" name="Int. J. Syst. Evol. Microbiol.">
        <title>The Global Catalogue of Microorganisms (GCM) 10K type strain sequencing project: providing services to taxonomists for standard genome sequencing and annotation.</title>
        <authorList>
            <consortium name="The Broad Institute Genomics Platform"/>
            <consortium name="The Broad Institute Genome Sequencing Center for Infectious Disease"/>
            <person name="Wu L."/>
            <person name="Ma J."/>
        </authorList>
    </citation>
    <scope>NUCLEOTIDE SEQUENCE [LARGE SCALE GENOMIC DNA]</scope>
    <source>
        <strain evidence="5">JCM 17543</strain>
    </source>
</reference>
<sequence>MRKMLFAAAAIAAAATPAIAQVNTGSGNGLVAVNVQNVDILKNFLNDSQIAALNNLGVPITVQAPISVAANVCGTTVNALVALRKTGDAACDAKTANNALANIVQRQKLKQTK</sequence>
<protein>
    <recommendedName>
        <fullName evidence="3">Chaplin domain-containing protein</fullName>
    </recommendedName>
</protein>
<evidence type="ECO:0000313" key="4">
    <source>
        <dbReference type="EMBL" id="GAA3892206.1"/>
    </source>
</evidence>
<keyword evidence="2" id="KW-0732">Signal</keyword>
<organism evidence="4 5">
    <name type="scientific">Sphingomonas limnosediminicola</name>
    <dbReference type="NCBI Taxonomy" id="940133"/>
    <lineage>
        <taxon>Bacteria</taxon>
        <taxon>Pseudomonadati</taxon>
        <taxon>Pseudomonadota</taxon>
        <taxon>Alphaproteobacteria</taxon>
        <taxon>Sphingomonadales</taxon>
        <taxon>Sphingomonadaceae</taxon>
        <taxon>Sphingomonas</taxon>
    </lineage>
</organism>
<dbReference type="InterPro" id="IPR005528">
    <property type="entry name" value="ChpA-H"/>
</dbReference>
<dbReference type="Proteomes" id="UP001500827">
    <property type="component" value="Unassembled WGS sequence"/>
</dbReference>
<name>A0ABP7KZV4_9SPHN</name>
<comment type="caution">
    <text evidence="4">The sequence shown here is derived from an EMBL/GenBank/DDBJ whole genome shotgun (WGS) entry which is preliminary data.</text>
</comment>
<feature type="chain" id="PRO_5046256775" description="Chaplin domain-containing protein" evidence="2">
    <location>
        <begin position="21"/>
        <end position="113"/>
    </location>
</feature>
<dbReference type="EMBL" id="BAABBM010000001">
    <property type="protein sequence ID" value="GAA3892206.1"/>
    <property type="molecule type" value="Genomic_DNA"/>
</dbReference>
<proteinExistence type="predicted"/>